<feature type="compositionally biased region" description="Low complexity" evidence="6">
    <location>
        <begin position="591"/>
        <end position="603"/>
    </location>
</feature>
<dbReference type="Gene3D" id="1.20.120.160">
    <property type="entry name" value="HPT domain"/>
    <property type="match status" value="1"/>
</dbReference>
<dbReference type="InterPro" id="IPR011006">
    <property type="entry name" value="CheY-like_superfamily"/>
</dbReference>
<dbReference type="SUPFAM" id="SSF47226">
    <property type="entry name" value="Histidine-containing phosphotransfer domain, HPT domain"/>
    <property type="match status" value="1"/>
</dbReference>
<name>A0ABZ3D515_9PROT</name>
<dbReference type="Pfam" id="PF02518">
    <property type="entry name" value="HATPase_c"/>
    <property type="match status" value="1"/>
</dbReference>
<dbReference type="PROSITE" id="PS50894">
    <property type="entry name" value="HPT"/>
    <property type="match status" value="1"/>
</dbReference>
<evidence type="ECO:0000313" key="9">
    <source>
        <dbReference type="EMBL" id="XAE42700.1"/>
    </source>
</evidence>
<dbReference type="InterPro" id="IPR051315">
    <property type="entry name" value="Bact_Chemotaxis_CheA"/>
</dbReference>
<evidence type="ECO:0000256" key="2">
    <source>
        <dbReference type="ARBA" id="ARBA00012438"/>
    </source>
</evidence>
<accession>A0ABZ3D515</accession>
<dbReference type="InterPro" id="IPR001789">
    <property type="entry name" value="Sig_transdc_resp-reg_receiver"/>
</dbReference>
<feature type="domain" description="HPt" evidence="8">
    <location>
        <begin position="1"/>
        <end position="102"/>
    </location>
</feature>
<organism evidence="9 10">
    <name type="scientific">Nguyenibacter vanlangensis</name>
    <dbReference type="NCBI Taxonomy" id="1216886"/>
    <lineage>
        <taxon>Bacteria</taxon>
        <taxon>Pseudomonadati</taxon>
        <taxon>Pseudomonadota</taxon>
        <taxon>Alphaproteobacteria</taxon>
        <taxon>Acetobacterales</taxon>
        <taxon>Acetobacteraceae</taxon>
        <taxon>Nguyenibacter</taxon>
    </lineage>
</organism>
<sequence length="729" mass="77916">MESLQQELLAVFQAEYRDHLRVVRDILAAGPPDAHGVGEIFRRVHSLKGAARVVERADIESIAHALENRLFRLTDGHQPAQPDDIAAIGRAMDRIDAAMQGAPPAPPPVSSPAVPGGEDAAESYVQVPLSRLDALSGVLHDVLAAAGRQDRLWAELDDLAALARRHADAPPADPAAELARLTRALSALSRERGRLAGQLDRAMLRMDEDIRAVTLVPAGTVFGSLAGMVRQIAREHAREHPSEDGDGEVTVRLLGMDVRADRRVMQALRDPVIHLLRNAIVHGRESASRRRQAGKPPVPVLTLSVRMVGVRLLVSVSDDGRGPDLDAIAARAAQKGLIPPDTQPDPDTLLALVFDPGFSTRPQADHLAGRGMGLSVVAEAARALHGAVRMEAGQPDTTQPDTQSWGTTVTMSVPVSRRQRTTLLVEAGGMTVGLPGRAIERLLRVRQADLRVIDGRTYIPLADRSDSAAPPAEPALVPVVPLAAFLGRPDAAPPVSLPIHDGALSVALVAAEGLRCGFAVDRMREVRILQISDAQAAGLDSELAPGVGWPRGDRPVFVLSPDTLLGRWNKGGAPGPRIDGPRLDGLHIDGPPAGHRPAEPAAAPRRRAPTVLIVDDSITTRTLQKTILQTHGYDVLLATDGVEALSTLRRSAHGIDVIVTDVEMPRMDGFALLDAVRADPRLSSIPVVLMTSRNEETDIRRGLEGGARAYLTKQGFEQGELLDTIRGVL</sequence>
<feature type="domain" description="Response regulatory" evidence="7">
    <location>
        <begin position="610"/>
        <end position="728"/>
    </location>
</feature>
<evidence type="ECO:0000313" key="10">
    <source>
        <dbReference type="Proteomes" id="UP001449795"/>
    </source>
</evidence>
<dbReference type="SUPFAM" id="SSF50341">
    <property type="entry name" value="CheW-like"/>
    <property type="match status" value="1"/>
</dbReference>
<dbReference type="PROSITE" id="PS50110">
    <property type="entry name" value="RESPONSE_REGULATORY"/>
    <property type="match status" value="1"/>
</dbReference>
<dbReference type="EMBL" id="CP152276">
    <property type="protein sequence ID" value="XAE42700.1"/>
    <property type="molecule type" value="Genomic_DNA"/>
</dbReference>
<dbReference type="Pfam" id="PF01627">
    <property type="entry name" value="Hpt"/>
    <property type="match status" value="1"/>
</dbReference>
<dbReference type="InterPro" id="IPR036641">
    <property type="entry name" value="HPT_dom_sf"/>
</dbReference>
<dbReference type="PRINTS" id="PR00344">
    <property type="entry name" value="BCTRLSENSOR"/>
</dbReference>
<evidence type="ECO:0000256" key="4">
    <source>
        <dbReference type="PROSITE-ProRule" id="PRU00110"/>
    </source>
</evidence>
<gene>
    <name evidence="9" type="ORF">AAC691_21045</name>
</gene>
<protein>
    <recommendedName>
        <fullName evidence="2">histidine kinase</fullName>
        <ecNumber evidence="2">2.7.13.3</ecNumber>
    </recommendedName>
</protein>
<evidence type="ECO:0000256" key="1">
    <source>
        <dbReference type="ARBA" id="ARBA00000085"/>
    </source>
</evidence>
<dbReference type="Proteomes" id="UP001449795">
    <property type="component" value="Chromosome"/>
</dbReference>
<evidence type="ECO:0000256" key="5">
    <source>
        <dbReference type="PROSITE-ProRule" id="PRU00169"/>
    </source>
</evidence>
<dbReference type="CDD" id="cd00088">
    <property type="entry name" value="HPT"/>
    <property type="match status" value="1"/>
</dbReference>
<keyword evidence="3" id="KW-0902">Two-component regulatory system</keyword>
<dbReference type="SUPFAM" id="SSF52172">
    <property type="entry name" value="CheY-like"/>
    <property type="match status" value="1"/>
</dbReference>
<dbReference type="Gene3D" id="3.30.565.10">
    <property type="entry name" value="Histidine kinase-like ATPase, C-terminal domain"/>
    <property type="match status" value="1"/>
</dbReference>
<dbReference type="SMART" id="SM00073">
    <property type="entry name" value="HPT"/>
    <property type="match status" value="1"/>
</dbReference>
<dbReference type="SMART" id="SM00448">
    <property type="entry name" value="REC"/>
    <property type="match status" value="1"/>
</dbReference>
<dbReference type="InterPro" id="IPR003594">
    <property type="entry name" value="HATPase_dom"/>
</dbReference>
<evidence type="ECO:0000256" key="6">
    <source>
        <dbReference type="SAM" id="MobiDB-lite"/>
    </source>
</evidence>
<dbReference type="InterPro" id="IPR004358">
    <property type="entry name" value="Sig_transdc_His_kin-like_C"/>
</dbReference>
<dbReference type="SMART" id="SM00387">
    <property type="entry name" value="HATPase_c"/>
    <property type="match status" value="1"/>
</dbReference>
<evidence type="ECO:0000259" key="8">
    <source>
        <dbReference type="PROSITE" id="PS50894"/>
    </source>
</evidence>
<dbReference type="PANTHER" id="PTHR43395:SF1">
    <property type="entry name" value="CHEMOTAXIS PROTEIN CHEA"/>
    <property type="match status" value="1"/>
</dbReference>
<feature type="modified residue" description="Phosphohistidine" evidence="4">
    <location>
        <position position="45"/>
    </location>
</feature>
<dbReference type="RefSeq" id="WP_342628357.1">
    <property type="nucleotide sequence ID" value="NZ_CP152276.1"/>
</dbReference>
<dbReference type="Gene3D" id="3.40.50.2300">
    <property type="match status" value="1"/>
</dbReference>
<keyword evidence="5" id="KW-0597">Phosphoprotein</keyword>
<evidence type="ECO:0000259" key="7">
    <source>
        <dbReference type="PROSITE" id="PS50110"/>
    </source>
</evidence>
<dbReference type="SUPFAM" id="SSF55874">
    <property type="entry name" value="ATPase domain of HSP90 chaperone/DNA topoisomerase II/histidine kinase"/>
    <property type="match status" value="1"/>
</dbReference>
<evidence type="ECO:0000256" key="3">
    <source>
        <dbReference type="ARBA" id="ARBA00023012"/>
    </source>
</evidence>
<reference evidence="9 10" key="1">
    <citation type="submission" date="2024-04" db="EMBL/GenBank/DDBJ databases">
        <title>Complete genome sequence of Nguyenibacter vanlangesis HBCM-1154, a strain capable of nitrogen fixation, IAA production, and phosphorus solubilization isolated from sugarcane soil.</title>
        <authorList>
            <person name="MY HANH P."/>
        </authorList>
    </citation>
    <scope>NUCLEOTIDE SEQUENCE [LARGE SCALE GENOMIC DNA]</scope>
    <source>
        <strain evidence="9 10">HBCM 1154</strain>
    </source>
</reference>
<feature type="modified residue" description="4-aspartylphosphate" evidence="5">
    <location>
        <position position="661"/>
    </location>
</feature>
<comment type="catalytic activity">
    <reaction evidence="1">
        <text>ATP + protein L-histidine = ADP + protein N-phospho-L-histidine.</text>
        <dbReference type="EC" id="2.7.13.3"/>
    </reaction>
</comment>
<proteinExistence type="predicted"/>
<dbReference type="InterPro" id="IPR008207">
    <property type="entry name" value="Sig_transdc_His_kin_Hpt_dom"/>
</dbReference>
<keyword evidence="10" id="KW-1185">Reference proteome</keyword>
<dbReference type="InterPro" id="IPR036890">
    <property type="entry name" value="HATPase_C_sf"/>
</dbReference>
<dbReference type="EC" id="2.7.13.3" evidence="2"/>
<dbReference type="PANTHER" id="PTHR43395">
    <property type="entry name" value="SENSOR HISTIDINE KINASE CHEA"/>
    <property type="match status" value="1"/>
</dbReference>
<dbReference type="InterPro" id="IPR036061">
    <property type="entry name" value="CheW-like_dom_sf"/>
</dbReference>
<feature type="region of interest" description="Disordered" evidence="6">
    <location>
        <begin position="569"/>
        <end position="605"/>
    </location>
</feature>
<dbReference type="Pfam" id="PF00072">
    <property type="entry name" value="Response_reg"/>
    <property type="match status" value="1"/>
</dbReference>